<protein>
    <submittedName>
        <fullName evidence="2">Uncharacterized protein</fullName>
    </submittedName>
</protein>
<evidence type="ECO:0000256" key="1">
    <source>
        <dbReference type="SAM" id="Phobius"/>
    </source>
</evidence>
<feature type="transmembrane region" description="Helical" evidence="1">
    <location>
        <begin position="133"/>
        <end position="157"/>
    </location>
</feature>
<feature type="transmembrane region" description="Helical" evidence="1">
    <location>
        <begin position="69"/>
        <end position="87"/>
    </location>
</feature>
<keyword evidence="3" id="KW-1185">Reference proteome</keyword>
<dbReference type="RefSeq" id="WP_084054054.1">
    <property type="nucleotide sequence ID" value="NZ_FWWT01000022.1"/>
</dbReference>
<feature type="transmembrane region" description="Helical" evidence="1">
    <location>
        <begin position="94"/>
        <end position="121"/>
    </location>
</feature>
<feature type="transmembrane region" description="Helical" evidence="1">
    <location>
        <begin position="40"/>
        <end position="63"/>
    </location>
</feature>
<proteinExistence type="predicted"/>
<dbReference type="AlphaFoldDB" id="A0A1W1VNU1"/>
<gene>
    <name evidence="2" type="ORF">SAMN00017405_0241</name>
</gene>
<evidence type="ECO:0000313" key="2">
    <source>
        <dbReference type="EMBL" id="SMB94614.1"/>
    </source>
</evidence>
<dbReference type="Proteomes" id="UP000192731">
    <property type="component" value="Unassembled WGS sequence"/>
</dbReference>
<dbReference type="EMBL" id="FWWT01000022">
    <property type="protein sequence ID" value="SMB94614.1"/>
    <property type="molecule type" value="Genomic_DNA"/>
</dbReference>
<feature type="transmembrane region" description="Helical" evidence="1">
    <location>
        <begin position="6"/>
        <end position="28"/>
    </location>
</feature>
<accession>A0A1W1VNU1</accession>
<name>A0A1W1VNU1_DESTI</name>
<evidence type="ECO:0000313" key="3">
    <source>
        <dbReference type="Proteomes" id="UP000192731"/>
    </source>
</evidence>
<reference evidence="2 3" key="1">
    <citation type="submission" date="2017-04" db="EMBL/GenBank/DDBJ databases">
        <authorList>
            <person name="Afonso C.L."/>
            <person name="Miller P.J."/>
            <person name="Scott M.A."/>
            <person name="Spackman E."/>
            <person name="Goraichik I."/>
            <person name="Dimitrov K.M."/>
            <person name="Suarez D.L."/>
            <person name="Swayne D.E."/>
        </authorList>
    </citation>
    <scope>NUCLEOTIDE SEQUENCE [LARGE SCALE GENOMIC DNA]</scope>
    <source>
        <strain evidence="2 3">DSM 11270</strain>
    </source>
</reference>
<keyword evidence="1" id="KW-0472">Membrane</keyword>
<sequence>MVYYLWVFLFSFFLNDARILYNILGEFLSHIKYKIVFQELGILFLLVCITLNFCKGFFIIFNADSSDKFILALLLLLGNFLGARPGITGGSEFILLWGIWFGYDIVLVKIPLAIFLGIFIIFKNIKLSLFSSYITMCLILLFNNCYSIFFLSFLTLFTTNGINKELFIINFNKLKEKKFFINQREVNDL</sequence>
<keyword evidence="1" id="KW-1133">Transmembrane helix</keyword>
<organism evidence="2 3">
    <name type="scientific">Desulfonispora thiosulfatigenes DSM 11270</name>
    <dbReference type="NCBI Taxonomy" id="656914"/>
    <lineage>
        <taxon>Bacteria</taxon>
        <taxon>Bacillati</taxon>
        <taxon>Bacillota</taxon>
        <taxon>Clostridia</taxon>
        <taxon>Eubacteriales</taxon>
        <taxon>Peptococcaceae</taxon>
        <taxon>Desulfonispora</taxon>
    </lineage>
</organism>
<keyword evidence="1" id="KW-0812">Transmembrane</keyword>